<sequence length="211" mass="24733">MKKEKERRTRSDKKRDVKPTITIQLKECIYRLSYITNTPVKDVAETICEAGLVSRKVMDYLSQHFRRPVRLKNTLYMGDLDRSSLQKRSSAGQCERITIRLPQGTYENLTALAYALDVTPSRATALLLDASIRNSDFINEYVRDYLKQHLDDGRMRELKKVMKFINTNNPYEEEISWSALLSFLFDELKIGASNISESIQDWLDKWNRKER</sequence>
<geneLocation type="plasmid" evidence="1 2">
    <name>pBM69</name>
</geneLocation>
<dbReference type="EMBL" id="CP007740">
    <property type="protein sequence ID" value="AIE61761.1"/>
    <property type="molecule type" value="Genomic_DNA"/>
</dbReference>
<keyword evidence="1" id="KW-0614">Plasmid</keyword>
<accession>I3DTE3</accession>
<gene>
    <name evidence="1" type="ORF">BMMGA3_17070</name>
</gene>
<proteinExistence type="predicted"/>
<dbReference type="OrthoDB" id="2437863at2"/>
<dbReference type="AlphaFoldDB" id="I3DTE3"/>
<organism evidence="1 2">
    <name type="scientific">Bacillus methanolicus (strain MGA3 / ATCC 53907)</name>
    <dbReference type="NCBI Taxonomy" id="796606"/>
    <lineage>
        <taxon>Bacteria</taxon>
        <taxon>Bacillati</taxon>
        <taxon>Bacillota</taxon>
        <taxon>Bacilli</taxon>
        <taxon>Bacillales</taxon>
        <taxon>Bacillaceae</taxon>
        <taxon>Bacillus</taxon>
    </lineage>
</organism>
<dbReference type="Proteomes" id="UP000027602">
    <property type="component" value="Plasmid pBM69"/>
</dbReference>
<dbReference type="RefSeq" id="WP_003349842.1">
    <property type="nucleotide sequence ID" value="NZ_ADWW01000012.1"/>
</dbReference>
<dbReference type="KEGG" id="bmet:BMMGA3_17070"/>
<name>I3DTE3_BACMM</name>
<evidence type="ECO:0000313" key="2">
    <source>
        <dbReference type="Proteomes" id="UP000027602"/>
    </source>
</evidence>
<reference evidence="1 2" key="1">
    <citation type="journal article" date="2015" name="BMC Genomics">
        <title>Transcriptome analysis of thermophilic methylotrophic Bacillus methanolicus MGA3 using RNA-sequencing provides detailed insights into its previously uncharted transcriptional landscape.</title>
        <authorList>
            <person name="Irla M."/>
            <person name="Neshat A."/>
            <person name="Brautaset T."/>
            <person name="Ruckert C."/>
            <person name="Kalinowski J."/>
            <person name="Wendisch V.F."/>
        </authorList>
    </citation>
    <scope>NUCLEOTIDE SEQUENCE [LARGE SCALE GENOMIC DNA]</scope>
    <source>
        <strain evidence="2">MGA3 / ATCC 53907</strain>
        <plasmid evidence="2">Plasmid pBM69</plasmid>
    </source>
</reference>
<keyword evidence="2" id="KW-1185">Reference proteome</keyword>
<dbReference type="eggNOG" id="ENOG5032FY6">
    <property type="taxonomic scope" value="Bacteria"/>
</dbReference>
<evidence type="ECO:0000313" key="1">
    <source>
        <dbReference type="EMBL" id="AIE61761.1"/>
    </source>
</evidence>
<protein>
    <submittedName>
        <fullName evidence="1">Uncharacterized protein</fullName>
    </submittedName>
</protein>
<dbReference type="HOGENOM" id="CLU_114913_0_0_9"/>